<dbReference type="Proteomes" id="UP000094969">
    <property type="component" value="Chromosome"/>
</dbReference>
<evidence type="ECO:0000313" key="2">
    <source>
        <dbReference type="Proteomes" id="UP000094969"/>
    </source>
</evidence>
<dbReference type="RefSeq" id="WP_069691617.1">
    <property type="nucleotide sequence ID" value="NZ_CP017147.1"/>
</dbReference>
<dbReference type="AlphaFoldDB" id="A0A1D7U4V9"/>
<sequence length="173" mass="18882">MPLLDRNGTKIDAWTRSEGSGVDNLSQALVPWEALTEALQQKTRDQRIGVVIPNNIRIAELKLVLRQLSLIAVSFPAYSDGRGFSLAKLIRNHGFTGTLRASGPLIADQFAYALACGFDEIELPEASAARQPVEQWLKAAGQISHGYQRGYGDSHNILDQRRTARAAGRLAAS</sequence>
<proteinExistence type="predicted"/>
<keyword evidence="2" id="KW-1185">Reference proteome</keyword>
<dbReference type="KEGG" id="bvv:BHK69_19940"/>
<gene>
    <name evidence="1" type="ORF">BHK69_19940</name>
</gene>
<dbReference type="STRING" id="1526658.BHK69_19940"/>
<protein>
    <recommendedName>
        <fullName evidence="3">Oxidoreductase</fullName>
    </recommendedName>
</protein>
<dbReference type="OrthoDB" id="9800421at2"/>
<dbReference type="EMBL" id="CP017147">
    <property type="protein sequence ID" value="AOO82408.1"/>
    <property type="molecule type" value="Genomic_DNA"/>
</dbReference>
<name>A0A1D7U4V9_9HYPH</name>
<organism evidence="1 2">
    <name type="scientific">Bosea vaviloviae</name>
    <dbReference type="NCBI Taxonomy" id="1526658"/>
    <lineage>
        <taxon>Bacteria</taxon>
        <taxon>Pseudomonadati</taxon>
        <taxon>Pseudomonadota</taxon>
        <taxon>Alphaproteobacteria</taxon>
        <taxon>Hyphomicrobiales</taxon>
        <taxon>Boseaceae</taxon>
        <taxon>Bosea</taxon>
    </lineage>
</organism>
<dbReference type="InterPro" id="IPR008318">
    <property type="entry name" value="UCP030820"/>
</dbReference>
<evidence type="ECO:0000313" key="1">
    <source>
        <dbReference type="EMBL" id="AOO82408.1"/>
    </source>
</evidence>
<evidence type="ECO:0008006" key="3">
    <source>
        <dbReference type="Google" id="ProtNLM"/>
    </source>
</evidence>
<reference evidence="1 2" key="1">
    <citation type="journal article" date="2015" name="Antonie Van Leeuwenhoek">
        <title>Bosea vaviloviae sp. nov., a new species of slow-growing rhizobia isolated from nodules of the relict species Vavilovia formosa (Stev.) Fed.</title>
        <authorList>
            <person name="Safronova V.I."/>
            <person name="Kuznetsova I.G."/>
            <person name="Sazanova A.L."/>
            <person name="Kimeklis A.K."/>
            <person name="Belimov A.A."/>
            <person name="Andronov E.E."/>
            <person name="Pinaev A.G."/>
            <person name="Chizhevskaya E.P."/>
            <person name="Pukhaev A.R."/>
            <person name="Popov K.P."/>
            <person name="Willems A."/>
            <person name="Tikhonovich I.A."/>
        </authorList>
    </citation>
    <scope>NUCLEOTIDE SEQUENCE [LARGE SCALE GENOMIC DNA]</scope>
    <source>
        <strain evidence="1 2">Vaf18</strain>
    </source>
</reference>
<dbReference type="Pfam" id="PF06073">
    <property type="entry name" value="DUF934"/>
    <property type="match status" value="1"/>
</dbReference>
<accession>A0A1D7U4V9</accession>